<evidence type="ECO:0000313" key="2">
    <source>
        <dbReference type="Proteomes" id="UP000186868"/>
    </source>
</evidence>
<reference evidence="1 2" key="1">
    <citation type="submission" date="2016-11" db="EMBL/GenBank/DDBJ databases">
        <title>Draft Genome Sequences of Nine Cyanobacterial Strains from Diverse Habitats.</title>
        <authorList>
            <person name="Zhu T."/>
            <person name="Hou S."/>
            <person name="Lu X."/>
            <person name="Hess W.R."/>
        </authorList>
    </citation>
    <scope>NUCLEOTIDE SEQUENCE [LARGE SCALE GENOMIC DNA]</scope>
    <source>
        <strain evidence="1 2">NIES-593</strain>
    </source>
</reference>
<name>A0A1U7HG75_9CYAN</name>
<accession>A0A1U7HG75</accession>
<organism evidence="1 2">
    <name type="scientific">Hydrococcus rivularis NIES-593</name>
    <dbReference type="NCBI Taxonomy" id="1921803"/>
    <lineage>
        <taxon>Bacteria</taxon>
        <taxon>Bacillati</taxon>
        <taxon>Cyanobacteriota</taxon>
        <taxon>Cyanophyceae</taxon>
        <taxon>Pleurocapsales</taxon>
        <taxon>Hydrococcaceae</taxon>
        <taxon>Hydrococcus</taxon>
    </lineage>
</organism>
<evidence type="ECO:0000313" key="1">
    <source>
        <dbReference type="EMBL" id="OKH22564.1"/>
    </source>
</evidence>
<dbReference type="EMBL" id="MRCB01000013">
    <property type="protein sequence ID" value="OKH22564.1"/>
    <property type="molecule type" value="Genomic_DNA"/>
</dbReference>
<proteinExistence type="predicted"/>
<protein>
    <submittedName>
        <fullName evidence="1">Uncharacterized protein</fullName>
    </submittedName>
</protein>
<keyword evidence="2" id="KW-1185">Reference proteome</keyword>
<gene>
    <name evidence="1" type="ORF">NIES593_12275</name>
</gene>
<dbReference type="OrthoDB" id="583557at2"/>
<sequence length="83" mass="9591">MCDRPEPDSLMTEFVRERSIRRTVKVLETKRKRIREELEQLIQHLDLLVPSSAASSDLLQEAIGRIGDDAFGQLLLQLMQEVK</sequence>
<dbReference type="Proteomes" id="UP000186868">
    <property type="component" value="Unassembled WGS sequence"/>
</dbReference>
<dbReference type="AlphaFoldDB" id="A0A1U7HG75"/>
<comment type="caution">
    <text evidence="1">The sequence shown here is derived from an EMBL/GenBank/DDBJ whole genome shotgun (WGS) entry which is preliminary data.</text>
</comment>
<dbReference type="STRING" id="1921803.NIES593_12275"/>